<dbReference type="Proteomes" id="UP000887540">
    <property type="component" value="Unplaced"/>
</dbReference>
<dbReference type="InterPro" id="IPR002646">
    <property type="entry name" value="PolA_pol_head_dom"/>
</dbReference>
<dbReference type="InterPro" id="IPR043519">
    <property type="entry name" value="NT_sf"/>
</dbReference>
<dbReference type="PANTHER" id="PTHR46173:SF1">
    <property type="entry name" value="CCA TRNA NUCLEOTIDYLTRANSFERASE 1, MITOCHONDRIAL"/>
    <property type="match status" value="1"/>
</dbReference>
<name>A0A914CCT3_9BILA</name>
<evidence type="ECO:0000256" key="9">
    <source>
        <dbReference type="RuleBase" id="RU003953"/>
    </source>
</evidence>
<keyword evidence="8" id="KW-0460">Magnesium</keyword>
<dbReference type="SUPFAM" id="SSF81301">
    <property type="entry name" value="Nucleotidyltransferase"/>
    <property type="match status" value="1"/>
</dbReference>
<keyword evidence="5" id="KW-0548">Nucleotidyltransferase</keyword>
<dbReference type="PANTHER" id="PTHR46173">
    <property type="entry name" value="CCA TRNA NUCLEOTIDYLTRANSFERASE 1, MITOCHONDRIAL"/>
    <property type="match status" value="1"/>
</dbReference>
<dbReference type="WBParaSite" id="ACRNAN_Path_780.g2942.t1">
    <property type="protein sequence ID" value="ACRNAN_Path_780.g2942.t1"/>
    <property type="gene ID" value="ACRNAN_Path_780.g2942"/>
</dbReference>
<keyword evidence="7" id="KW-0547">Nucleotide-binding</keyword>
<evidence type="ECO:0000313" key="12">
    <source>
        <dbReference type="Proteomes" id="UP000887540"/>
    </source>
</evidence>
<evidence type="ECO:0000256" key="4">
    <source>
        <dbReference type="ARBA" id="ARBA00022694"/>
    </source>
</evidence>
<dbReference type="GO" id="GO:0016779">
    <property type="term" value="F:nucleotidyltransferase activity"/>
    <property type="evidence" value="ECO:0007669"/>
    <property type="project" value="UniProtKB-KW"/>
</dbReference>
<dbReference type="GO" id="GO:0046872">
    <property type="term" value="F:metal ion binding"/>
    <property type="evidence" value="ECO:0007669"/>
    <property type="project" value="UniProtKB-KW"/>
</dbReference>
<protein>
    <submittedName>
        <fullName evidence="13">Uncharacterized protein</fullName>
    </submittedName>
</protein>
<dbReference type="AlphaFoldDB" id="A0A914CCT3"/>
<keyword evidence="3 9" id="KW-0808">Transferase</keyword>
<reference evidence="13" key="1">
    <citation type="submission" date="2022-11" db="UniProtKB">
        <authorList>
            <consortium name="WormBaseParasite"/>
        </authorList>
    </citation>
    <scope>IDENTIFICATION</scope>
</reference>
<comment type="cofactor">
    <cofactor evidence="1">
        <name>Mg(2+)</name>
        <dbReference type="ChEBI" id="CHEBI:18420"/>
    </cofactor>
</comment>
<accession>A0A914CCT3</accession>
<dbReference type="GO" id="GO:1990180">
    <property type="term" value="P:mitochondrial tRNA 3'-end processing"/>
    <property type="evidence" value="ECO:0007669"/>
    <property type="project" value="TreeGrafter"/>
</dbReference>
<evidence type="ECO:0000313" key="13">
    <source>
        <dbReference type="WBParaSite" id="ACRNAN_Path_780.g2942.t1"/>
    </source>
</evidence>
<dbReference type="GO" id="GO:0000049">
    <property type="term" value="F:tRNA binding"/>
    <property type="evidence" value="ECO:0007669"/>
    <property type="project" value="TreeGrafter"/>
</dbReference>
<proteinExistence type="inferred from homology"/>
<dbReference type="SUPFAM" id="SSF81891">
    <property type="entry name" value="Poly A polymerase C-terminal region-like"/>
    <property type="match status" value="1"/>
</dbReference>
<evidence type="ECO:0000259" key="10">
    <source>
        <dbReference type="Pfam" id="PF01743"/>
    </source>
</evidence>
<dbReference type="InterPro" id="IPR032828">
    <property type="entry name" value="PolyA_RNA-bd"/>
</dbReference>
<sequence length="440" mass="51272">MKLEGEISKNFYALFTPELNKLSELFQKYNYEMRMAGGAVRDLLMGIQPADVDFASNATPTQLKEMFEKEEIRMLHKRGEEHGTITCRINEKENFEITTLRIDVVCDGRRAEVRFTEDWKEDAFRRDLTINSLFLGLDGTVYDYTGGIKDIELHRVAFVGDPVQRIQEDYLRILRYFRFYGRIAKEPNLHESKTIEAISKNKQGLGNVSGERIWMEFKKIVVGRFAADIMDQMLKVCKLYAQLGLEENSCNLDEFRRVYEASLHHPTYSLEPMTVLSTCLADFDGVQRFHDRAKLSNAEKHLAEFIVEHRTEALKNKENIRFFQDLLMDEIFLYGFREPGSQERVILNMVELMKYIESPLQMHSEIKEWVKPEFHINGITLMNAGVKKGPTVNAIRQHLYLLWKKSGYKMSTEELLTHIDDEIPAPVKPKAPKPRKRNLT</sequence>
<evidence type="ECO:0000256" key="1">
    <source>
        <dbReference type="ARBA" id="ARBA00001946"/>
    </source>
</evidence>
<keyword evidence="9" id="KW-0694">RNA-binding</keyword>
<comment type="similarity">
    <text evidence="2 9">Belongs to the tRNA nucleotidyltransferase/poly(A) polymerase family.</text>
</comment>
<keyword evidence="4" id="KW-0819">tRNA processing</keyword>
<dbReference type="Pfam" id="PF12627">
    <property type="entry name" value="PolyA_pol_RNAbd"/>
    <property type="match status" value="1"/>
</dbReference>
<keyword evidence="6" id="KW-0479">Metal-binding</keyword>
<evidence type="ECO:0000256" key="2">
    <source>
        <dbReference type="ARBA" id="ARBA00007265"/>
    </source>
</evidence>
<dbReference type="InterPro" id="IPR050264">
    <property type="entry name" value="Bact_CCA-adding_enz_type3_sf"/>
</dbReference>
<dbReference type="Pfam" id="PF01743">
    <property type="entry name" value="PolyA_pol"/>
    <property type="match status" value="1"/>
</dbReference>
<dbReference type="CDD" id="cd05398">
    <property type="entry name" value="NT_ClassII-CCAase"/>
    <property type="match status" value="1"/>
</dbReference>
<evidence type="ECO:0000256" key="3">
    <source>
        <dbReference type="ARBA" id="ARBA00022679"/>
    </source>
</evidence>
<dbReference type="Gene3D" id="1.10.3090.10">
    <property type="entry name" value="cca-adding enzyme, domain 2"/>
    <property type="match status" value="1"/>
</dbReference>
<feature type="domain" description="tRNA nucleotidyltransferase/poly(A) polymerase RNA and SrmB- binding" evidence="11">
    <location>
        <begin position="191"/>
        <end position="235"/>
    </location>
</feature>
<evidence type="ECO:0000256" key="6">
    <source>
        <dbReference type="ARBA" id="ARBA00022723"/>
    </source>
</evidence>
<feature type="domain" description="Poly A polymerase head" evidence="10">
    <location>
        <begin position="34"/>
        <end position="155"/>
    </location>
</feature>
<dbReference type="GO" id="GO:0000166">
    <property type="term" value="F:nucleotide binding"/>
    <property type="evidence" value="ECO:0007669"/>
    <property type="project" value="UniProtKB-KW"/>
</dbReference>
<keyword evidence="12" id="KW-1185">Reference proteome</keyword>
<dbReference type="GO" id="GO:0005739">
    <property type="term" value="C:mitochondrion"/>
    <property type="evidence" value="ECO:0007669"/>
    <property type="project" value="TreeGrafter"/>
</dbReference>
<dbReference type="Gene3D" id="3.30.460.10">
    <property type="entry name" value="Beta Polymerase, domain 2"/>
    <property type="match status" value="1"/>
</dbReference>
<dbReference type="GO" id="GO:0001680">
    <property type="term" value="P:tRNA 3'-terminal CCA addition"/>
    <property type="evidence" value="ECO:0007669"/>
    <property type="project" value="TreeGrafter"/>
</dbReference>
<organism evidence="12 13">
    <name type="scientific">Acrobeloides nanus</name>
    <dbReference type="NCBI Taxonomy" id="290746"/>
    <lineage>
        <taxon>Eukaryota</taxon>
        <taxon>Metazoa</taxon>
        <taxon>Ecdysozoa</taxon>
        <taxon>Nematoda</taxon>
        <taxon>Chromadorea</taxon>
        <taxon>Rhabditida</taxon>
        <taxon>Tylenchina</taxon>
        <taxon>Cephalobomorpha</taxon>
        <taxon>Cephaloboidea</taxon>
        <taxon>Cephalobidae</taxon>
        <taxon>Acrobeloides</taxon>
    </lineage>
</organism>
<evidence type="ECO:0000259" key="11">
    <source>
        <dbReference type="Pfam" id="PF12627"/>
    </source>
</evidence>
<evidence type="ECO:0000256" key="5">
    <source>
        <dbReference type="ARBA" id="ARBA00022695"/>
    </source>
</evidence>
<evidence type="ECO:0000256" key="8">
    <source>
        <dbReference type="ARBA" id="ARBA00022842"/>
    </source>
</evidence>
<evidence type="ECO:0000256" key="7">
    <source>
        <dbReference type="ARBA" id="ARBA00022741"/>
    </source>
</evidence>